<keyword evidence="2" id="KW-0472">Membrane</keyword>
<evidence type="ECO:0000259" key="4">
    <source>
        <dbReference type="Pfam" id="PF23357"/>
    </source>
</evidence>
<dbReference type="Pfam" id="PF09822">
    <property type="entry name" value="ABC_transp_aux"/>
    <property type="match status" value="1"/>
</dbReference>
<feature type="domain" description="DUF7088" evidence="4">
    <location>
        <begin position="37"/>
        <end position="108"/>
    </location>
</feature>
<evidence type="ECO:0000256" key="2">
    <source>
        <dbReference type="SAM" id="Phobius"/>
    </source>
</evidence>
<gene>
    <name evidence="5" type="ORF">TBH_C2315</name>
</gene>
<sequence length="435" mass="47671">MNLRHHLLTLLVFLTLGLSLALGQSCQFQWDWSLSGRNQLHPRSIALLKRLDAPLKVTAFVPDHPVQRAGIRELLDKYRQQHQAMEILFVDPSQDPQQARELGIQRTPQLLLEYKGRRELIPQANEQLLTRAISRLVLSNRGWIASLQGHGEASLQGQRNYDLGSFGELLRNKGYKTIDLNLADMGQVPDNLDLLVLASPATELPEQEARLLQDWIDQGGALLWLADGRITDSLADYLGIHFLPGTVVDASAADLGIDSPTVAVARPAPNTPLAKDLSSPVLMPGARAMQGENDTWNPIPVLQTGPRSWNETGRLKGSISRDALAGETRGPLTLALALTPGKKTPGNARVLVTGDADFLSNSVLGNGANRDFGLAAIHWLTGNDNLVDIPPFTPPDRQLRWSPASNALVAALFLFVLPLSIAATGLIVVWRRRRR</sequence>
<evidence type="ECO:0000313" key="5">
    <source>
        <dbReference type="EMBL" id="BAO45226.1"/>
    </source>
</evidence>
<protein>
    <recommendedName>
        <fullName evidence="7">ABC transporter</fullName>
    </recommendedName>
</protein>
<evidence type="ECO:0000259" key="3">
    <source>
        <dbReference type="Pfam" id="PF09822"/>
    </source>
</evidence>
<reference evidence="5 6" key="1">
    <citation type="journal article" date="2014" name="PLoS ONE">
        <title>Physiological and genomic features of a novel sulfur-oxidizing gammaproteobacterium belonging to a previously uncultivated symbiotic lineage isolated from a hydrothermal vent.</title>
        <authorList>
            <person name="Nunoura T."/>
            <person name="Takaki Y."/>
            <person name="Kazama H."/>
            <person name="Kakuta J."/>
            <person name="Shimamura S."/>
            <person name="Makita H."/>
            <person name="Hirai M."/>
            <person name="Miyazaki M."/>
            <person name="Takai K."/>
        </authorList>
    </citation>
    <scope>NUCLEOTIDE SEQUENCE [LARGE SCALE GENOMIC DNA]</scope>
    <source>
        <strain evidence="5 6">Hiromi1</strain>
    </source>
</reference>
<dbReference type="EMBL" id="AP012273">
    <property type="protein sequence ID" value="BAO45226.1"/>
    <property type="molecule type" value="Genomic_DNA"/>
</dbReference>
<feature type="transmembrane region" description="Helical" evidence="2">
    <location>
        <begin position="407"/>
        <end position="430"/>
    </location>
</feature>
<dbReference type="KEGG" id="tbn:TBH_C2315"/>
<proteinExistence type="predicted"/>
<dbReference type="Proteomes" id="UP000031631">
    <property type="component" value="Chromosome"/>
</dbReference>
<dbReference type="InterPro" id="IPR055396">
    <property type="entry name" value="DUF7088"/>
</dbReference>
<dbReference type="AlphaFoldDB" id="A0A7U6GKB6"/>
<dbReference type="PROSITE" id="PS51257">
    <property type="entry name" value="PROKAR_LIPOPROTEIN"/>
    <property type="match status" value="1"/>
</dbReference>
<dbReference type="SUPFAM" id="SSF52317">
    <property type="entry name" value="Class I glutamine amidotransferase-like"/>
    <property type="match status" value="1"/>
</dbReference>
<keyword evidence="2" id="KW-1133">Transmembrane helix</keyword>
<organism evidence="5 6">
    <name type="scientific">Thiolapillus brandeum</name>
    <dbReference type="NCBI Taxonomy" id="1076588"/>
    <lineage>
        <taxon>Bacteria</taxon>
        <taxon>Pseudomonadati</taxon>
        <taxon>Pseudomonadota</taxon>
        <taxon>Gammaproteobacteria</taxon>
        <taxon>Chromatiales</taxon>
        <taxon>Sedimenticolaceae</taxon>
        <taxon>Thiolapillus</taxon>
    </lineage>
</organism>
<feature type="region of interest" description="Disordered" evidence="1">
    <location>
        <begin position="292"/>
        <end position="314"/>
    </location>
</feature>
<dbReference type="Pfam" id="PF23357">
    <property type="entry name" value="DUF7088"/>
    <property type="match status" value="1"/>
</dbReference>
<evidence type="ECO:0000256" key="1">
    <source>
        <dbReference type="SAM" id="MobiDB-lite"/>
    </source>
</evidence>
<keyword evidence="6" id="KW-1185">Reference proteome</keyword>
<dbReference type="OrthoDB" id="8530910at2"/>
<feature type="domain" description="ABC-type uncharacterised transport system" evidence="3">
    <location>
        <begin position="144"/>
        <end position="366"/>
    </location>
</feature>
<name>A0A7U6GKB6_9GAMM</name>
<keyword evidence="2" id="KW-0812">Transmembrane</keyword>
<accession>A0A7U6GKB6</accession>
<dbReference type="RefSeq" id="WP_041068622.1">
    <property type="nucleotide sequence ID" value="NZ_AP012273.1"/>
</dbReference>
<evidence type="ECO:0008006" key="7">
    <source>
        <dbReference type="Google" id="ProtNLM"/>
    </source>
</evidence>
<dbReference type="InterPro" id="IPR019196">
    <property type="entry name" value="ABC_transp_unknown"/>
</dbReference>
<dbReference type="InterPro" id="IPR029062">
    <property type="entry name" value="Class_I_gatase-like"/>
</dbReference>
<evidence type="ECO:0000313" key="6">
    <source>
        <dbReference type="Proteomes" id="UP000031631"/>
    </source>
</evidence>